<name>A0ABD6B8G5_9EURY</name>
<dbReference type="Proteomes" id="UP001597111">
    <property type="component" value="Unassembled WGS sequence"/>
</dbReference>
<evidence type="ECO:0000313" key="2">
    <source>
        <dbReference type="Proteomes" id="UP001597111"/>
    </source>
</evidence>
<proteinExistence type="predicted"/>
<dbReference type="EMBL" id="JBHUDH010000156">
    <property type="protein sequence ID" value="MFD1527188.1"/>
    <property type="molecule type" value="Genomic_DNA"/>
</dbReference>
<evidence type="ECO:0000313" key="1">
    <source>
        <dbReference type="EMBL" id="MFD1527188.1"/>
    </source>
</evidence>
<reference evidence="1 2" key="1">
    <citation type="journal article" date="2019" name="Int. J. Syst. Evol. Microbiol.">
        <title>The Global Catalogue of Microorganisms (GCM) 10K type strain sequencing project: providing services to taxonomists for standard genome sequencing and annotation.</title>
        <authorList>
            <consortium name="The Broad Institute Genomics Platform"/>
            <consortium name="The Broad Institute Genome Sequencing Center for Infectious Disease"/>
            <person name="Wu L."/>
            <person name="Ma J."/>
        </authorList>
    </citation>
    <scope>NUCLEOTIDE SEQUENCE [LARGE SCALE GENOMIC DNA]</scope>
    <source>
        <strain evidence="1 2">CGMCC 1.12285</strain>
    </source>
</reference>
<feature type="non-terminal residue" evidence="1">
    <location>
        <position position="69"/>
    </location>
</feature>
<organism evidence="1 2">
    <name type="scientific">Halolamina salina</name>
    <dbReference type="NCBI Taxonomy" id="1220023"/>
    <lineage>
        <taxon>Archaea</taxon>
        <taxon>Methanobacteriati</taxon>
        <taxon>Methanobacteriota</taxon>
        <taxon>Stenosarchaea group</taxon>
        <taxon>Halobacteria</taxon>
        <taxon>Halobacteriales</taxon>
        <taxon>Haloferacaceae</taxon>
    </lineage>
</organism>
<sequence>MKKVTLFTVGKVWYFMARNVTVPSIGVRIGEFVARHPRLVVAIAAAIPPAATRPTNHVGRFDSWAASTT</sequence>
<dbReference type="AlphaFoldDB" id="A0ABD6B8G5"/>
<accession>A0ABD6B8G5</accession>
<comment type="caution">
    <text evidence="1">The sequence shown here is derived from an EMBL/GenBank/DDBJ whole genome shotgun (WGS) entry which is preliminary data.</text>
</comment>
<protein>
    <submittedName>
        <fullName evidence="1">Uncharacterized protein</fullName>
    </submittedName>
</protein>
<gene>
    <name evidence="1" type="ORF">ACFR9S_12945</name>
</gene>
<keyword evidence="2" id="KW-1185">Reference proteome</keyword>
<dbReference type="RefSeq" id="WP_379818832.1">
    <property type="nucleotide sequence ID" value="NZ_JBHUDH010000156.1"/>
</dbReference>